<organism evidence="4 5">
    <name type="scientific">Rhynchospora pubera</name>
    <dbReference type="NCBI Taxonomy" id="906938"/>
    <lineage>
        <taxon>Eukaryota</taxon>
        <taxon>Viridiplantae</taxon>
        <taxon>Streptophyta</taxon>
        <taxon>Embryophyta</taxon>
        <taxon>Tracheophyta</taxon>
        <taxon>Spermatophyta</taxon>
        <taxon>Magnoliopsida</taxon>
        <taxon>Liliopsida</taxon>
        <taxon>Poales</taxon>
        <taxon>Cyperaceae</taxon>
        <taxon>Cyperoideae</taxon>
        <taxon>Rhynchosporeae</taxon>
        <taxon>Rhynchospora</taxon>
    </lineage>
</organism>
<dbReference type="InterPro" id="IPR002885">
    <property type="entry name" value="PPR_rpt"/>
</dbReference>
<dbReference type="PANTHER" id="PTHR47926">
    <property type="entry name" value="PENTATRICOPEPTIDE REPEAT-CONTAINING PROTEIN"/>
    <property type="match status" value="1"/>
</dbReference>
<dbReference type="PROSITE" id="PS51375">
    <property type="entry name" value="PPR"/>
    <property type="match status" value="2"/>
</dbReference>
<dbReference type="Gene3D" id="1.25.40.10">
    <property type="entry name" value="Tetratricopeptide repeat domain"/>
    <property type="match status" value="2"/>
</dbReference>
<dbReference type="GO" id="GO:0003723">
    <property type="term" value="F:RNA binding"/>
    <property type="evidence" value="ECO:0007669"/>
    <property type="project" value="InterPro"/>
</dbReference>
<evidence type="ECO:0000256" key="3">
    <source>
        <dbReference type="PROSITE-ProRule" id="PRU00708"/>
    </source>
</evidence>
<comment type="caution">
    <text evidence="4">The sequence shown here is derived from an EMBL/GenBank/DDBJ whole genome shotgun (WGS) entry which is preliminary data.</text>
</comment>
<dbReference type="Proteomes" id="UP001140206">
    <property type="component" value="Chromosome 3"/>
</dbReference>
<sequence>MAVNLILPLSNSKPKSTPFNNTQNLSNYQSDARISLLRYIQALTQNHFPKKTSFISAIKACSNLLLIYHGKAIHAHILKVGIASDRFVGSSVISFYSAIGHLDHAQKVFDGIPVKDVALQTCILMAYLRNGDIHNARTFFGEIEERDVVTWNAMLTGLVHNGWYEEAVELFRNMLINKVKPTEVTIICVISACSQIGSLSLGQWIHSYVQKHLHEINPTVTLRNSLIHMYAKCGRLDIALDLFCEQEEKNLESYNTMLTNLSLYGGGSMCLSIFSQILKLQICPDRITFLGLLMACSHAGMISYAFTCIKCMGQVYGVEPGPDHYGCLIDVLSKKGFLEEAREVIETMPFEPDAYSWGALLSACINYGDTELGLEVAKKLIELEWYEEGRYTGLINLCMKVGRTEEAVMLRNVIRRLCRKDNSGRSVIEIDGIIHEFAAGDSINDV</sequence>
<evidence type="ECO:0000313" key="5">
    <source>
        <dbReference type="Proteomes" id="UP001140206"/>
    </source>
</evidence>
<evidence type="ECO:0000313" key="4">
    <source>
        <dbReference type="EMBL" id="KAJ4776947.1"/>
    </source>
</evidence>
<gene>
    <name evidence="4" type="ORF">LUZ62_061204</name>
</gene>
<name>A0AAV8E795_9POAL</name>
<dbReference type="FunFam" id="1.25.40.10:FF:000277">
    <property type="entry name" value="Pentatricopeptide repeat-containing protein, mitochondrial"/>
    <property type="match status" value="1"/>
</dbReference>
<dbReference type="FunFam" id="1.25.40.10:FF:000348">
    <property type="entry name" value="Pentatricopeptide repeat-containing protein chloroplastic"/>
    <property type="match status" value="1"/>
</dbReference>
<keyword evidence="2" id="KW-0809">Transit peptide</keyword>
<proteinExistence type="predicted"/>
<feature type="repeat" description="PPR" evidence="3">
    <location>
        <begin position="147"/>
        <end position="181"/>
    </location>
</feature>
<reference evidence="4" key="1">
    <citation type="submission" date="2022-08" db="EMBL/GenBank/DDBJ databases">
        <authorList>
            <person name="Marques A."/>
        </authorList>
    </citation>
    <scope>NUCLEOTIDE SEQUENCE</scope>
    <source>
        <strain evidence="4">RhyPub2mFocal</strain>
        <tissue evidence="4">Leaves</tissue>
    </source>
</reference>
<feature type="repeat" description="PPR" evidence="3">
    <location>
        <begin position="219"/>
        <end position="253"/>
    </location>
</feature>
<dbReference type="EMBL" id="JAMFTS010000003">
    <property type="protein sequence ID" value="KAJ4776947.1"/>
    <property type="molecule type" value="Genomic_DNA"/>
</dbReference>
<accession>A0AAV8E795</accession>
<dbReference type="InterPro" id="IPR046960">
    <property type="entry name" value="PPR_At4g14850-like_plant"/>
</dbReference>
<keyword evidence="5" id="KW-1185">Reference proteome</keyword>
<evidence type="ECO:0000256" key="2">
    <source>
        <dbReference type="ARBA" id="ARBA00022946"/>
    </source>
</evidence>
<dbReference type="NCBIfam" id="TIGR00756">
    <property type="entry name" value="PPR"/>
    <property type="match status" value="1"/>
</dbReference>
<dbReference type="InterPro" id="IPR011990">
    <property type="entry name" value="TPR-like_helical_dom_sf"/>
</dbReference>
<evidence type="ECO:0000256" key="1">
    <source>
        <dbReference type="ARBA" id="ARBA00022737"/>
    </source>
</evidence>
<dbReference type="AlphaFoldDB" id="A0AAV8E795"/>
<dbReference type="GO" id="GO:0016556">
    <property type="term" value="P:mRNA modification"/>
    <property type="evidence" value="ECO:0007669"/>
    <property type="project" value="UniProtKB-ARBA"/>
</dbReference>
<keyword evidence="1" id="KW-0677">Repeat</keyword>
<dbReference type="Pfam" id="PF13041">
    <property type="entry name" value="PPR_2"/>
    <property type="match status" value="1"/>
</dbReference>
<protein>
    <submittedName>
        <fullName evidence="4">Pentatricopeptide repeat-containing protein</fullName>
    </submittedName>
</protein>
<dbReference type="GO" id="GO:0005737">
    <property type="term" value="C:cytoplasm"/>
    <property type="evidence" value="ECO:0007669"/>
    <property type="project" value="UniProtKB-ARBA"/>
</dbReference>
<dbReference type="Pfam" id="PF01535">
    <property type="entry name" value="PPR"/>
    <property type="match status" value="3"/>
</dbReference>